<name>A0A8H2ZX44_9AGAM</name>
<feature type="region of interest" description="Disordered" evidence="1">
    <location>
        <begin position="19"/>
        <end position="42"/>
    </location>
</feature>
<accession>A0A8H2ZX44</accession>
<reference evidence="2" key="1">
    <citation type="submission" date="2021-01" db="EMBL/GenBank/DDBJ databases">
        <authorList>
            <person name="Kaushik A."/>
        </authorList>
    </citation>
    <scope>NUCLEOTIDE SEQUENCE</scope>
    <source>
        <strain evidence="2">AG1-1C</strain>
    </source>
</reference>
<comment type="caution">
    <text evidence="2">The sequence shown here is derived from an EMBL/GenBank/DDBJ whole genome shotgun (WGS) entry which is preliminary data.</text>
</comment>
<organism evidence="2 3">
    <name type="scientific">Rhizoctonia solani</name>
    <dbReference type="NCBI Taxonomy" id="456999"/>
    <lineage>
        <taxon>Eukaryota</taxon>
        <taxon>Fungi</taxon>
        <taxon>Dikarya</taxon>
        <taxon>Basidiomycota</taxon>
        <taxon>Agaricomycotina</taxon>
        <taxon>Agaricomycetes</taxon>
        <taxon>Cantharellales</taxon>
        <taxon>Ceratobasidiaceae</taxon>
        <taxon>Rhizoctonia</taxon>
    </lineage>
</organism>
<proteinExistence type="predicted"/>
<sequence length="329" mass="36264">MTGAVEGPFAPTNSFLVPTPTAGVASSSRPRSPLSSRPTHPATSNALVDLRLELNVSQISIEMGSRLLVSYVELLLYLKGQVPFPPSQLRRMVAGGRKGSPHQNKLLKSLNTLSQDLPSTLSSYGSSTTITIAIVFGLGREKCFIQLSGTEFEQIKADEDTMEPLSEPSKQENRLDSEILPNENLKYNTVPARRRASPRLPLQELSSVDSISFQLSSVSLRPNADEAMIRQAERALSQAMACSEVEFKGDLHPMGAQIFIRAPRRFKHESWAVRPEAARMLDIPFKALNESDVPLVETVRVCAKDAPTTVDETEEMIWWGWDGRLAGYA</sequence>
<dbReference type="AlphaFoldDB" id="A0A8H2ZX44"/>
<dbReference type="EMBL" id="CAJMWS010000117">
    <property type="protein sequence ID" value="CAE6368020.1"/>
    <property type="molecule type" value="Genomic_DNA"/>
</dbReference>
<evidence type="ECO:0000256" key="1">
    <source>
        <dbReference type="SAM" id="MobiDB-lite"/>
    </source>
</evidence>
<dbReference type="Proteomes" id="UP000663846">
    <property type="component" value="Unassembled WGS sequence"/>
</dbReference>
<feature type="compositionally biased region" description="Low complexity" evidence="1">
    <location>
        <begin position="26"/>
        <end position="38"/>
    </location>
</feature>
<gene>
    <name evidence="2" type="ORF">RDB_LOCUS24108</name>
</gene>
<evidence type="ECO:0000313" key="3">
    <source>
        <dbReference type="Proteomes" id="UP000663846"/>
    </source>
</evidence>
<evidence type="ECO:0000313" key="2">
    <source>
        <dbReference type="EMBL" id="CAE6368020.1"/>
    </source>
</evidence>
<protein>
    <submittedName>
        <fullName evidence="2">Uncharacterized protein</fullName>
    </submittedName>
</protein>